<dbReference type="Pfam" id="PF02133">
    <property type="entry name" value="Transp_cyt_pur"/>
    <property type="match status" value="1"/>
</dbReference>
<organism evidence="7 9">
    <name type="scientific">Providencia huashanensis</name>
    <dbReference type="NCBI Taxonomy" id="3037798"/>
    <lineage>
        <taxon>Bacteria</taxon>
        <taxon>Pseudomonadati</taxon>
        <taxon>Pseudomonadota</taxon>
        <taxon>Gammaproteobacteria</taxon>
        <taxon>Enterobacterales</taxon>
        <taxon>Morganellaceae</taxon>
        <taxon>Providencia</taxon>
    </lineage>
</organism>
<dbReference type="AlphaFoldDB" id="A0AA42FMA3"/>
<comment type="caution">
    <text evidence="7">The sequence shown here is derived from an EMBL/GenBank/DDBJ whole genome shotgun (WGS) entry which is preliminary data.</text>
</comment>
<evidence type="ECO:0000256" key="6">
    <source>
        <dbReference type="SAM" id="Phobius"/>
    </source>
</evidence>
<evidence type="ECO:0000256" key="3">
    <source>
        <dbReference type="ARBA" id="ARBA00022692"/>
    </source>
</evidence>
<evidence type="ECO:0000256" key="1">
    <source>
        <dbReference type="ARBA" id="ARBA00004141"/>
    </source>
</evidence>
<gene>
    <name evidence="7" type="ORF">P7V44_12815</name>
    <name evidence="8" type="ORF">Q5E86_05405</name>
</gene>
<comment type="similarity">
    <text evidence="2">Belongs to the purine-cytosine permease (2.A.39) family.</text>
</comment>
<accession>A0AA42FMA3</accession>
<evidence type="ECO:0000256" key="4">
    <source>
        <dbReference type="ARBA" id="ARBA00022989"/>
    </source>
</evidence>
<feature type="transmembrane region" description="Helical" evidence="6">
    <location>
        <begin position="26"/>
        <end position="49"/>
    </location>
</feature>
<reference evidence="8" key="3">
    <citation type="journal article" date="2024" name="Int. J. Antimicrob. Agents">
        <title>Identification of a novel Providencia species showing multi-drug-resistant in three patients with hospital-acquired infection.</title>
        <authorList>
            <person name="Yang W."/>
            <person name="Chen J."/>
            <person name="Yang F."/>
            <person name="Ji P."/>
            <person name="Shen S."/>
            <person name="Yin D."/>
            <person name="Hu F."/>
        </authorList>
    </citation>
    <scope>NUCLEOTIDE SEQUENCE</scope>
    <source>
        <strain evidence="8">CRE-138-0111</strain>
    </source>
</reference>
<dbReference type="GO" id="GO:0015209">
    <property type="term" value="F:cytosine transmembrane transporter activity"/>
    <property type="evidence" value="ECO:0007669"/>
    <property type="project" value="InterPro"/>
</dbReference>
<evidence type="ECO:0000256" key="5">
    <source>
        <dbReference type="ARBA" id="ARBA00023136"/>
    </source>
</evidence>
<dbReference type="EMBL" id="JAUQTG010000002">
    <property type="protein sequence ID" value="MDO7855812.1"/>
    <property type="molecule type" value="Genomic_DNA"/>
</dbReference>
<comment type="subcellular location">
    <subcellularLocation>
        <location evidence="1">Membrane</location>
        <topology evidence="1">Multi-pass membrane protein</topology>
    </subcellularLocation>
</comment>
<reference evidence="8" key="2">
    <citation type="submission" date="2023-07" db="EMBL/GenBank/DDBJ databases">
        <authorList>
            <person name="Yang W."/>
            <person name="Chen J."/>
            <person name="Ji P."/>
            <person name="Hu F."/>
        </authorList>
    </citation>
    <scope>NUCLEOTIDE SEQUENCE</scope>
    <source>
        <strain evidence="8">CRE-138-0111</strain>
    </source>
</reference>
<feature type="transmembrane region" description="Helical" evidence="6">
    <location>
        <begin position="197"/>
        <end position="217"/>
    </location>
</feature>
<dbReference type="PANTHER" id="PTHR30569:SF0">
    <property type="entry name" value="CYTOSINE PERMEASE"/>
    <property type="match status" value="1"/>
</dbReference>
<dbReference type="Proteomes" id="UP001176478">
    <property type="component" value="Unassembled WGS sequence"/>
</dbReference>
<dbReference type="Gene3D" id="1.10.4160.10">
    <property type="entry name" value="Hydantoin permease"/>
    <property type="match status" value="1"/>
</dbReference>
<evidence type="ECO:0000313" key="9">
    <source>
        <dbReference type="Proteomes" id="UP001156701"/>
    </source>
</evidence>
<dbReference type="PANTHER" id="PTHR30569">
    <property type="entry name" value="CYTOSINE TRANSPORTER CODB"/>
    <property type="match status" value="1"/>
</dbReference>
<name>A0AA42FMA3_9GAMM</name>
<feature type="transmembrane region" description="Helical" evidence="6">
    <location>
        <begin position="311"/>
        <end position="329"/>
    </location>
</feature>
<evidence type="ECO:0000256" key="2">
    <source>
        <dbReference type="ARBA" id="ARBA00008974"/>
    </source>
</evidence>
<evidence type="ECO:0000313" key="8">
    <source>
        <dbReference type="EMBL" id="MDO7855812.1"/>
    </source>
</evidence>
<feature type="transmembrane region" description="Helical" evidence="6">
    <location>
        <begin position="55"/>
        <end position="77"/>
    </location>
</feature>
<feature type="transmembrane region" description="Helical" evidence="6">
    <location>
        <begin position="158"/>
        <end position="177"/>
    </location>
</feature>
<feature type="transmembrane region" description="Helical" evidence="6">
    <location>
        <begin position="229"/>
        <end position="254"/>
    </location>
</feature>
<keyword evidence="3 6" id="KW-0812">Transmembrane</keyword>
<keyword evidence="5 6" id="KW-0472">Membrane</keyword>
<feature type="transmembrane region" description="Helical" evidence="6">
    <location>
        <begin position="134"/>
        <end position="151"/>
    </location>
</feature>
<feature type="transmembrane region" description="Helical" evidence="6">
    <location>
        <begin position="378"/>
        <end position="396"/>
    </location>
</feature>
<keyword evidence="10" id="KW-1185">Reference proteome</keyword>
<protein>
    <submittedName>
        <fullName evidence="7">Cytosine permease</fullName>
    </submittedName>
</protein>
<feature type="transmembrane region" description="Helical" evidence="6">
    <location>
        <begin position="89"/>
        <end position="114"/>
    </location>
</feature>
<dbReference type="InterPro" id="IPR001248">
    <property type="entry name" value="Pur-cyt_permease"/>
</dbReference>
<feature type="transmembrane region" description="Helical" evidence="6">
    <location>
        <begin position="335"/>
        <end position="357"/>
    </location>
</feature>
<dbReference type="CDD" id="cd11484">
    <property type="entry name" value="SLC-NCS1sbd_CobB-like"/>
    <property type="match status" value="1"/>
</dbReference>
<evidence type="ECO:0000313" key="7">
    <source>
        <dbReference type="EMBL" id="MDG4697117.1"/>
    </source>
</evidence>
<evidence type="ECO:0000313" key="10">
    <source>
        <dbReference type="Proteomes" id="UP001176478"/>
    </source>
</evidence>
<dbReference type="Proteomes" id="UP001156701">
    <property type="component" value="Unassembled WGS sequence"/>
</dbReference>
<dbReference type="InterPro" id="IPR030191">
    <property type="entry name" value="CodB"/>
</dbReference>
<reference evidence="7" key="1">
    <citation type="submission" date="2023-03" db="EMBL/GenBank/DDBJ databases">
        <title>a new species belonging to Providencia genus.</title>
        <authorList>
            <person name="Yang W."/>
            <person name="Hu F."/>
            <person name="Shen S."/>
            <person name="Ding L."/>
            <person name="Yin D."/>
        </authorList>
    </citation>
    <scope>NUCLEOTIDE SEQUENCE</scope>
    <source>
        <strain evidence="7">CRE-3FA-0001</strain>
    </source>
</reference>
<feature type="transmembrane region" description="Helical" evidence="6">
    <location>
        <begin position="408"/>
        <end position="426"/>
    </location>
</feature>
<feature type="transmembrane region" description="Helical" evidence="6">
    <location>
        <begin position="260"/>
        <end position="281"/>
    </location>
</feature>
<sequence length="450" mass="48666">MANKVGEDYSLARVPQSARRPFYEVLILRIGALACVSQVMLGAALGYGLTFWQAFWATMLGSVILQVVSWGLGAAACREGMSISLLSRWAGFGKLGSALIGGAIAISLMGWFGVQNGFFADGMYKATNVLTPGTWSLITGIAVTVITVYGYRFLSITANISTPLFLFALGWATYNLLSGQDIGTLINDTEPAGPLMTMPAAITMVAGGFIIAAVTTPDISRFMKAPKDVFWMTLIGTFFGELLVNMIAVLMALSLRTSQVFDLMMALTGLLGASIVIFSTIKMNDINLYSSSLGFSTLLNAIFNKRFDRRYLTWVIGIFGTIASMLGILDNFIGFLIYLGIAIPPVAGIMVVDYYILKRDRKELDTTRAQGILPPSCEAYNPITLIVWLIAVIVGWGTSELGPFNADYGIPALNSLVTGAIAYWVAMSWQAKAKGVEAVHFRQVSNLDKD</sequence>
<proteinExistence type="inferred from homology"/>
<dbReference type="RefSeq" id="WP_042846518.1">
    <property type="nucleotide sequence ID" value="NZ_JARRYG010000012.1"/>
</dbReference>
<dbReference type="EMBL" id="JARRYG010000012">
    <property type="protein sequence ID" value="MDG4697117.1"/>
    <property type="molecule type" value="Genomic_DNA"/>
</dbReference>
<keyword evidence="4 6" id="KW-1133">Transmembrane helix</keyword>
<dbReference type="GO" id="GO:0005886">
    <property type="term" value="C:plasma membrane"/>
    <property type="evidence" value="ECO:0007669"/>
    <property type="project" value="TreeGrafter"/>
</dbReference>